<evidence type="ECO:0000259" key="5">
    <source>
        <dbReference type="PROSITE" id="PS50110"/>
    </source>
</evidence>
<feature type="modified residue" description="4-aspartylphosphate" evidence="3">
    <location>
        <position position="55"/>
    </location>
</feature>
<protein>
    <submittedName>
        <fullName evidence="6">Putative response regulator Input and output domains: CheY and HTH LuxR family</fullName>
    </submittedName>
</protein>
<sequence length="220" mass="23160">MMTNILLVDDHPVVREGYRRLFERQPGFTVVAEAATAAEAYRLYKAQRPNLVILDLSLPGPSGIEAIRHIRQWDGAARILVFSMRTGAAIARQAFAAGASGYVSKASAPRELLEAAAGVLRGERAMSTDIALAIAQDEVAGGRSSLDELSPREVEILGMTAAGATAQTIAEALCLSLKTVQNNLSLIRAKLGARTDAHLVWIAVGAGLVAAPHGPPAAET</sequence>
<dbReference type="PROSITE" id="PS50043">
    <property type="entry name" value="HTH_LUXR_2"/>
    <property type="match status" value="1"/>
</dbReference>
<keyword evidence="1 3" id="KW-0597">Phosphoprotein</keyword>
<dbReference type="Proteomes" id="UP000233769">
    <property type="component" value="Chromosome tk0001"/>
</dbReference>
<dbReference type="PANTHER" id="PTHR43214">
    <property type="entry name" value="TWO-COMPONENT RESPONSE REGULATOR"/>
    <property type="match status" value="1"/>
</dbReference>
<proteinExistence type="predicted"/>
<dbReference type="Gene3D" id="1.10.10.10">
    <property type="entry name" value="Winged helix-like DNA-binding domain superfamily/Winged helix DNA-binding domain"/>
    <property type="match status" value="1"/>
</dbReference>
<dbReference type="SMART" id="SM00448">
    <property type="entry name" value="REC"/>
    <property type="match status" value="1"/>
</dbReference>
<organism evidence="6 7">
    <name type="scientific">Methylorubrum extorquens</name>
    <name type="common">Methylobacterium dichloromethanicum</name>
    <name type="synonym">Methylobacterium extorquens</name>
    <dbReference type="NCBI Taxonomy" id="408"/>
    <lineage>
        <taxon>Bacteria</taxon>
        <taxon>Pseudomonadati</taxon>
        <taxon>Pseudomonadota</taxon>
        <taxon>Alphaproteobacteria</taxon>
        <taxon>Hyphomicrobiales</taxon>
        <taxon>Methylobacteriaceae</taxon>
        <taxon>Methylorubrum</taxon>
    </lineage>
</organism>
<dbReference type="CDD" id="cd06170">
    <property type="entry name" value="LuxR_C_like"/>
    <property type="match status" value="1"/>
</dbReference>
<dbReference type="PANTHER" id="PTHR43214:SF43">
    <property type="entry name" value="TWO-COMPONENT RESPONSE REGULATOR"/>
    <property type="match status" value="1"/>
</dbReference>
<gene>
    <name evidence="6" type="ORF">TK0001_2454</name>
</gene>
<dbReference type="CDD" id="cd17535">
    <property type="entry name" value="REC_NarL-like"/>
    <property type="match status" value="1"/>
</dbReference>
<dbReference type="SUPFAM" id="SSF52172">
    <property type="entry name" value="CheY-like"/>
    <property type="match status" value="1"/>
</dbReference>
<evidence type="ECO:0000256" key="1">
    <source>
        <dbReference type="ARBA" id="ARBA00022553"/>
    </source>
</evidence>
<evidence type="ECO:0000313" key="6">
    <source>
        <dbReference type="EMBL" id="SOR29056.1"/>
    </source>
</evidence>
<dbReference type="PRINTS" id="PR00038">
    <property type="entry name" value="HTHLUXR"/>
</dbReference>
<dbReference type="SMART" id="SM00421">
    <property type="entry name" value="HTH_LUXR"/>
    <property type="match status" value="1"/>
</dbReference>
<dbReference type="Pfam" id="PF00196">
    <property type="entry name" value="GerE"/>
    <property type="match status" value="1"/>
</dbReference>
<dbReference type="InterPro" id="IPR016032">
    <property type="entry name" value="Sig_transdc_resp-reg_C-effctor"/>
</dbReference>
<dbReference type="GO" id="GO:0000160">
    <property type="term" value="P:phosphorelay signal transduction system"/>
    <property type="evidence" value="ECO:0007669"/>
    <property type="project" value="InterPro"/>
</dbReference>
<evidence type="ECO:0000313" key="7">
    <source>
        <dbReference type="Proteomes" id="UP000233769"/>
    </source>
</evidence>
<dbReference type="GO" id="GO:0003677">
    <property type="term" value="F:DNA binding"/>
    <property type="evidence" value="ECO:0007669"/>
    <property type="project" value="UniProtKB-KW"/>
</dbReference>
<dbReference type="InterPro" id="IPR039420">
    <property type="entry name" value="WalR-like"/>
</dbReference>
<dbReference type="Gene3D" id="3.40.50.2300">
    <property type="match status" value="1"/>
</dbReference>
<dbReference type="InterPro" id="IPR011006">
    <property type="entry name" value="CheY-like_superfamily"/>
</dbReference>
<dbReference type="GO" id="GO:0006355">
    <property type="term" value="P:regulation of DNA-templated transcription"/>
    <property type="evidence" value="ECO:0007669"/>
    <property type="project" value="InterPro"/>
</dbReference>
<evidence type="ECO:0000259" key="4">
    <source>
        <dbReference type="PROSITE" id="PS50043"/>
    </source>
</evidence>
<feature type="domain" description="HTH luxR-type" evidence="4">
    <location>
        <begin position="142"/>
        <end position="207"/>
    </location>
</feature>
<reference evidence="7" key="1">
    <citation type="submission" date="2017-10" db="EMBL/GenBank/DDBJ databases">
        <authorList>
            <person name="Regsiter A."/>
            <person name="William W."/>
        </authorList>
    </citation>
    <scope>NUCLEOTIDE SEQUENCE [LARGE SCALE GENOMIC DNA]</scope>
</reference>
<accession>A0A2N9ANY5</accession>
<dbReference type="AlphaFoldDB" id="A0A2N9ANY5"/>
<dbReference type="InterPro" id="IPR036388">
    <property type="entry name" value="WH-like_DNA-bd_sf"/>
</dbReference>
<dbReference type="InterPro" id="IPR001789">
    <property type="entry name" value="Sig_transdc_resp-reg_receiver"/>
</dbReference>
<keyword evidence="2" id="KW-0238">DNA-binding</keyword>
<feature type="domain" description="Response regulatory" evidence="5">
    <location>
        <begin position="4"/>
        <end position="120"/>
    </location>
</feature>
<dbReference type="InterPro" id="IPR058245">
    <property type="entry name" value="NreC/VraR/RcsB-like_REC"/>
</dbReference>
<evidence type="ECO:0000256" key="2">
    <source>
        <dbReference type="ARBA" id="ARBA00023125"/>
    </source>
</evidence>
<dbReference type="InterPro" id="IPR000792">
    <property type="entry name" value="Tscrpt_reg_LuxR_C"/>
</dbReference>
<dbReference type="Pfam" id="PF00072">
    <property type="entry name" value="Response_reg"/>
    <property type="match status" value="1"/>
</dbReference>
<dbReference type="PROSITE" id="PS50110">
    <property type="entry name" value="RESPONSE_REGULATORY"/>
    <property type="match status" value="1"/>
</dbReference>
<dbReference type="EMBL" id="LT962688">
    <property type="protein sequence ID" value="SOR29056.1"/>
    <property type="molecule type" value="Genomic_DNA"/>
</dbReference>
<dbReference type="SUPFAM" id="SSF46894">
    <property type="entry name" value="C-terminal effector domain of the bipartite response regulators"/>
    <property type="match status" value="1"/>
</dbReference>
<evidence type="ECO:0000256" key="3">
    <source>
        <dbReference type="PROSITE-ProRule" id="PRU00169"/>
    </source>
</evidence>
<name>A0A2N9ANY5_METEX</name>